<keyword evidence="6 8" id="KW-1133">Transmembrane helix</keyword>
<feature type="transmembrane region" description="Helical" evidence="8">
    <location>
        <begin position="297"/>
        <end position="314"/>
    </location>
</feature>
<feature type="transmembrane region" description="Helical" evidence="8">
    <location>
        <begin position="209"/>
        <end position="229"/>
    </location>
</feature>
<protein>
    <submittedName>
        <fullName evidence="10">Glycosyl transferase family 39</fullName>
    </submittedName>
</protein>
<dbReference type="OrthoDB" id="9792789at2"/>
<dbReference type="GO" id="GO:0016763">
    <property type="term" value="F:pentosyltransferase activity"/>
    <property type="evidence" value="ECO:0007669"/>
    <property type="project" value="TreeGrafter"/>
</dbReference>
<dbReference type="PANTHER" id="PTHR33908">
    <property type="entry name" value="MANNOSYLTRANSFERASE YKCB-RELATED"/>
    <property type="match status" value="1"/>
</dbReference>
<evidence type="ECO:0000256" key="2">
    <source>
        <dbReference type="ARBA" id="ARBA00022475"/>
    </source>
</evidence>
<keyword evidence="2" id="KW-1003">Cell membrane</keyword>
<dbReference type="KEGG" id="cli:Clim_0636"/>
<organism evidence="10 11">
    <name type="scientific">Chlorobium limicola (strain DSM 245 / NBRC 103803 / 6330)</name>
    <dbReference type="NCBI Taxonomy" id="290315"/>
    <lineage>
        <taxon>Bacteria</taxon>
        <taxon>Pseudomonadati</taxon>
        <taxon>Chlorobiota</taxon>
        <taxon>Chlorobiia</taxon>
        <taxon>Chlorobiales</taxon>
        <taxon>Chlorobiaceae</taxon>
        <taxon>Chlorobium/Pelodictyon group</taxon>
        <taxon>Chlorobium</taxon>
    </lineage>
</organism>
<dbReference type="RefSeq" id="WP_012465604.1">
    <property type="nucleotide sequence ID" value="NC_010803.1"/>
</dbReference>
<dbReference type="InterPro" id="IPR050297">
    <property type="entry name" value="LipidA_mod_glycosyltrf_83"/>
</dbReference>
<feature type="transmembrane region" description="Helical" evidence="8">
    <location>
        <begin position="320"/>
        <end position="337"/>
    </location>
</feature>
<evidence type="ECO:0000256" key="5">
    <source>
        <dbReference type="ARBA" id="ARBA00022692"/>
    </source>
</evidence>
<accession>B3EH43</accession>
<name>B3EH43_CHLL2</name>
<evidence type="ECO:0000256" key="8">
    <source>
        <dbReference type="SAM" id="Phobius"/>
    </source>
</evidence>
<reference evidence="10 11" key="1">
    <citation type="submission" date="2008-05" db="EMBL/GenBank/DDBJ databases">
        <title>Complete sequence of Chlorobium limicola DSM 245.</title>
        <authorList>
            <consortium name="US DOE Joint Genome Institute"/>
            <person name="Lucas S."/>
            <person name="Copeland A."/>
            <person name="Lapidus A."/>
            <person name="Glavina del Rio T."/>
            <person name="Dalin E."/>
            <person name="Tice H."/>
            <person name="Bruce D."/>
            <person name="Goodwin L."/>
            <person name="Pitluck S."/>
            <person name="Schmutz J."/>
            <person name="Larimer F."/>
            <person name="Land M."/>
            <person name="Hauser L."/>
            <person name="Kyrpides N."/>
            <person name="Ovchinnikova G."/>
            <person name="Zhao F."/>
            <person name="Li T."/>
            <person name="Liu Z."/>
            <person name="Overmann J."/>
            <person name="Bryant D.A."/>
            <person name="Richardson P."/>
        </authorList>
    </citation>
    <scope>NUCLEOTIDE SEQUENCE [LARGE SCALE GENOMIC DNA]</scope>
    <source>
        <strain evidence="11">DSM 245 / NBRC 103803 / 6330</strain>
    </source>
</reference>
<evidence type="ECO:0000256" key="3">
    <source>
        <dbReference type="ARBA" id="ARBA00022676"/>
    </source>
</evidence>
<sequence>MHSSLQQSGEQRQVLLLAVLVGISFFAGLGSAPLFDVDEGAFSEATREMIASGNYLTTYLNGHPRFDKPVLIYWFQVLSVKTFGLNEFAFRFPSAAASAIWAAALYRFTRMELGRETAFPATLFMVLSLQVTIIAKAAIADGLLNCCLAVTMFAVYTHYRTGSPASRYLAFAAAGLGVLTKGPVAILIPGAVSFLFFMQQGELKKWLKTVLNLRAILLFLAIVMPWYTLEYLDQGMAFVEGFLFKHNVNRFSSSLEGHSGSLFYYFPVLLIGLMPFTGMLFTILFNLKKLLSEPLNRYLLIWFAFVFVFFSLSGTKLPHYMIYGYTPLFILMARLFAEVKKPRILVLWPVFFLLLFAALPLLIPVAAARIDDLYILAVLDSALRLTGTDHSLLLAGAALLIAALQFVPAFSPRSRLVAGGLVFCLCINFHIMPLAARLLQEPVKEAALLSKSRGYKVVMWKVYYPSFLLYSHSFAEKRAPEKGEIVLTTVKYLERLENPELLYSKHGIVLVKNNEMRPRP</sequence>
<gene>
    <name evidence="10" type="ordered locus">Clim_0636</name>
</gene>
<dbReference type="HOGENOM" id="CLU_019200_0_1_10"/>
<feature type="transmembrane region" description="Helical" evidence="8">
    <location>
        <begin position="14"/>
        <end position="35"/>
    </location>
</feature>
<evidence type="ECO:0000256" key="4">
    <source>
        <dbReference type="ARBA" id="ARBA00022679"/>
    </source>
</evidence>
<dbReference type="PANTHER" id="PTHR33908:SF3">
    <property type="entry name" value="UNDECAPRENYL PHOSPHATE-ALPHA-4-AMINO-4-DEOXY-L-ARABINOSE ARABINOSYL TRANSFERASE"/>
    <property type="match status" value="1"/>
</dbReference>
<evidence type="ECO:0000313" key="10">
    <source>
        <dbReference type="EMBL" id="ACD89723.1"/>
    </source>
</evidence>
<dbReference type="Pfam" id="PF13231">
    <property type="entry name" value="PMT_2"/>
    <property type="match status" value="1"/>
</dbReference>
<dbReference type="EMBL" id="CP001097">
    <property type="protein sequence ID" value="ACD89723.1"/>
    <property type="molecule type" value="Genomic_DNA"/>
</dbReference>
<dbReference type="GO" id="GO:0005886">
    <property type="term" value="C:plasma membrane"/>
    <property type="evidence" value="ECO:0007669"/>
    <property type="project" value="UniProtKB-SubCell"/>
</dbReference>
<dbReference type="InterPro" id="IPR038731">
    <property type="entry name" value="RgtA/B/C-like"/>
</dbReference>
<feature type="transmembrane region" description="Helical" evidence="8">
    <location>
        <begin position="168"/>
        <end position="197"/>
    </location>
</feature>
<dbReference type="GO" id="GO:0010041">
    <property type="term" value="P:response to iron(III) ion"/>
    <property type="evidence" value="ECO:0007669"/>
    <property type="project" value="TreeGrafter"/>
</dbReference>
<keyword evidence="3" id="KW-0328">Glycosyltransferase</keyword>
<feature type="domain" description="Glycosyltransferase RgtA/B/C/D-like" evidence="9">
    <location>
        <begin position="67"/>
        <end position="226"/>
    </location>
</feature>
<feature type="transmembrane region" description="Helical" evidence="8">
    <location>
        <begin position="262"/>
        <end position="285"/>
    </location>
</feature>
<dbReference type="eggNOG" id="COG1807">
    <property type="taxonomic scope" value="Bacteria"/>
</dbReference>
<feature type="transmembrane region" description="Helical" evidence="8">
    <location>
        <begin position="344"/>
        <end position="370"/>
    </location>
</feature>
<evidence type="ECO:0000256" key="7">
    <source>
        <dbReference type="ARBA" id="ARBA00023136"/>
    </source>
</evidence>
<dbReference type="Proteomes" id="UP000008841">
    <property type="component" value="Chromosome"/>
</dbReference>
<feature type="transmembrane region" description="Helical" evidence="8">
    <location>
        <begin position="390"/>
        <end position="409"/>
    </location>
</feature>
<proteinExistence type="predicted"/>
<feature type="transmembrane region" description="Helical" evidence="8">
    <location>
        <begin position="88"/>
        <end position="108"/>
    </location>
</feature>
<keyword evidence="7 8" id="KW-0472">Membrane</keyword>
<keyword evidence="5 8" id="KW-0812">Transmembrane</keyword>
<comment type="subcellular location">
    <subcellularLocation>
        <location evidence="1">Cell membrane</location>
        <topology evidence="1">Multi-pass membrane protein</topology>
    </subcellularLocation>
</comment>
<dbReference type="GO" id="GO:0009103">
    <property type="term" value="P:lipopolysaccharide biosynthetic process"/>
    <property type="evidence" value="ECO:0007669"/>
    <property type="project" value="UniProtKB-ARBA"/>
</dbReference>
<feature type="transmembrane region" description="Helical" evidence="8">
    <location>
        <begin position="129"/>
        <end position="156"/>
    </location>
</feature>
<dbReference type="AlphaFoldDB" id="B3EH43"/>
<evidence type="ECO:0000256" key="6">
    <source>
        <dbReference type="ARBA" id="ARBA00022989"/>
    </source>
</evidence>
<evidence type="ECO:0000259" key="9">
    <source>
        <dbReference type="Pfam" id="PF13231"/>
    </source>
</evidence>
<evidence type="ECO:0000256" key="1">
    <source>
        <dbReference type="ARBA" id="ARBA00004651"/>
    </source>
</evidence>
<evidence type="ECO:0000313" key="11">
    <source>
        <dbReference type="Proteomes" id="UP000008841"/>
    </source>
</evidence>
<dbReference type="CAZy" id="GT83">
    <property type="family name" value="Glycosyltransferase Family 83"/>
</dbReference>
<feature type="transmembrane region" description="Helical" evidence="8">
    <location>
        <begin position="416"/>
        <end position="436"/>
    </location>
</feature>
<dbReference type="STRING" id="290315.Clim_0636"/>
<keyword evidence="4 10" id="KW-0808">Transferase</keyword>